<dbReference type="AlphaFoldDB" id="A0A452GVH7"/>
<dbReference type="Ensembl" id="ENSGAGT00000007136.1">
    <property type="protein sequence ID" value="ENSGAGP00000006128.1"/>
    <property type="gene ID" value="ENSGAGG00000004963.1"/>
</dbReference>
<dbReference type="Proteomes" id="UP000291020">
    <property type="component" value="Unassembled WGS sequence"/>
</dbReference>
<sequence>LNNTTGSSSFYREKYARDRPKGHNFRHAQYRISQWMCFQLSKIVPIECPISFDIRICTGWIIT</sequence>
<evidence type="ECO:0000313" key="1">
    <source>
        <dbReference type="Ensembl" id="ENSGAGP00000006128.1"/>
    </source>
</evidence>
<evidence type="ECO:0000313" key="2">
    <source>
        <dbReference type="Proteomes" id="UP000291020"/>
    </source>
</evidence>
<proteinExistence type="predicted"/>
<reference evidence="1" key="3">
    <citation type="submission" date="2025-09" db="UniProtKB">
        <authorList>
            <consortium name="Ensembl"/>
        </authorList>
    </citation>
    <scope>IDENTIFICATION</scope>
</reference>
<keyword evidence="2" id="KW-1185">Reference proteome</keyword>
<protein>
    <submittedName>
        <fullName evidence="1">Uncharacterized protein</fullName>
    </submittedName>
</protein>
<organism evidence="1 2">
    <name type="scientific">Gopherus agassizii</name>
    <name type="common">Agassiz's desert tortoise</name>
    <dbReference type="NCBI Taxonomy" id="38772"/>
    <lineage>
        <taxon>Eukaryota</taxon>
        <taxon>Metazoa</taxon>
        <taxon>Chordata</taxon>
        <taxon>Craniata</taxon>
        <taxon>Vertebrata</taxon>
        <taxon>Euteleostomi</taxon>
        <taxon>Archelosauria</taxon>
        <taxon>Testudinata</taxon>
        <taxon>Testudines</taxon>
        <taxon>Cryptodira</taxon>
        <taxon>Durocryptodira</taxon>
        <taxon>Testudinoidea</taxon>
        <taxon>Testudinidae</taxon>
        <taxon>Gopherus</taxon>
    </lineage>
</organism>
<reference evidence="2" key="1">
    <citation type="journal article" date="2017" name="PLoS ONE">
        <title>The Agassiz's desert tortoise genome provides a resource for the conservation of a threatened species.</title>
        <authorList>
            <person name="Tollis M."/>
            <person name="DeNardo D.F."/>
            <person name="Cornelius J.A."/>
            <person name="Dolby G.A."/>
            <person name="Edwards T."/>
            <person name="Henen B.T."/>
            <person name="Karl A.E."/>
            <person name="Murphy R.W."/>
            <person name="Kusumi K."/>
        </authorList>
    </citation>
    <scope>NUCLEOTIDE SEQUENCE [LARGE SCALE GENOMIC DNA]</scope>
</reference>
<name>A0A452GVH7_9SAUR</name>
<reference evidence="1" key="2">
    <citation type="submission" date="2025-08" db="UniProtKB">
        <authorList>
            <consortium name="Ensembl"/>
        </authorList>
    </citation>
    <scope>IDENTIFICATION</scope>
</reference>
<accession>A0A452GVH7</accession>